<name>A0AA38YRU2_VITRO</name>
<accession>A0AA38YRU2</accession>
<gene>
    <name evidence="3" type="ORF">PVL29_024424</name>
</gene>
<sequence length="134" mass="15717">MSFLLKWDAILGLHPNLRNFRKSLVRELVSLQEKLDSPMNQKPEVSVNLTNDVCKADREDEEKDKKATESLQDKSSEDNSDETPNFTEAKRRRNLFSHKHHQDMYTLVVCVLYINSQLLEGYHIMLELLKAEVW</sequence>
<evidence type="ECO:0000256" key="2">
    <source>
        <dbReference type="SAM" id="MobiDB-lite"/>
    </source>
</evidence>
<dbReference type="InterPro" id="IPR040400">
    <property type="entry name" value="BAG5/6/7/8"/>
</dbReference>
<organism evidence="3 4">
    <name type="scientific">Vitis rotundifolia</name>
    <name type="common">Muscadine grape</name>
    <dbReference type="NCBI Taxonomy" id="103349"/>
    <lineage>
        <taxon>Eukaryota</taxon>
        <taxon>Viridiplantae</taxon>
        <taxon>Streptophyta</taxon>
        <taxon>Embryophyta</taxon>
        <taxon>Tracheophyta</taxon>
        <taxon>Spermatophyta</taxon>
        <taxon>Magnoliopsida</taxon>
        <taxon>eudicotyledons</taxon>
        <taxon>Gunneridae</taxon>
        <taxon>Pentapetalae</taxon>
        <taxon>rosids</taxon>
        <taxon>Vitales</taxon>
        <taxon>Vitaceae</taxon>
        <taxon>Viteae</taxon>
        <taxon>Vitis</taxon>
    </lineage>
</organism>
<keyword evidence="1" id="KW-0143">Chaperone</keyword>
<reference evidence="3 4" key="1">
    <citation type="journal article" date="2023" name="BMC Biotechnol.">
        <title>Vitis rotundifolia cv Carlos genome sequencing.</title>
        <authorList>
            <person name="Huff M."/>
            <person name="Hulse-Kemp A."/>
            <person name="Scheffler B."/>
            <person name="Youngblood R."/>
            <person name="Simpson S."/>
            <person name="Babiker E."/>
            <person name="Staton M."/>
        </authorList>
    </citation>
    <scope>NUCLEOTIDE SEQUENCE [LARGE SCALE GENOMIC DNA]</scope>
    <source>
        <tissue evidence="3">Leaf</tissue>
    </source>
</reference>
<evidence type="ECO:0000313" key="3">
    <source>
        <dbReference type="EMBL" id="KAJ9675495.1"/>
    </source>
</evidence>
<dbReference type="Proteomes" id="UP001168098">
    <property type="component" value="Unassembled WGS sequence"/>
</dbReference>
<dbReference type="GO" id="GO:0006457">
    <property type="term" value="P:protein folding"/>
    <property type="evidence" value="ECO:0007669"/>
    <property type="project" value="TreeGrafter"/>
</dbReference>
<dbReference type="EMBL" id="JARBHA010000018">
    <property type="protein sequence ID" value="KAJ9675495.1"/>
    <property type="molecule type" value="Genomic_DNA"/>
</dbReference>
<proteinExistence type="predicted"/>
<keyword evidence="4" id="KW-1185">Reference proteome</keyword>
<feature type="region of interest" description="Disordered" evidence="2">
    <location>
        <begin position="35"/>
        <end position="89"/>
    </location>
</feature>
<dbReference type="GO" id="GO:0009506">
    <property type="term" value="C:plasmodesma"/>
    <property type="evidence" value="ECO:0007669"/>
    <property type="project" value="TreeGrafter"/>
</dbReference>
<dbReference type="AlphaFoldDB" id="A0AA38YRU2"/>
<protein>
    <submittedName>
        <fullName evidence="3">Uncharacterized protein</fullName>
    </submittedName>
</protein>
<evidence type="ECO:0000313" key="4">
    <source>
        <dbReference type="Proteomes" id="UP001168098"/>
    </source>
</evidence>
<evidence type="ECO:0000256" key="1">
    <source>
        <dbReference type="ARBA" id="ARBA00023186"/>
    </source>
</evidence>
<comment type="caution">
    <text evidence="3">The sequence shown here is derived from an EMBL/GenBank/DDBJ whole genome shotgun (WGS) entry which is preliminary data.</text>
</comment>
<dbReference type="SUPFAM" id="SSF63491">
    <property type="entry name" value="BAG domain"/>
    <property type="match status" value="1"/>
</dbReference>
<feature type="compositionally biased region" description="Basic and acidic residues" evidence="2">
    <location>
        <begin position="54"/>
        <end position="77"/>
    </location>
</feature>
<dbReference type="PANTHER" id="PTHR33322">
    <property type="entry name" value="BAG DOMAIN CONTAINING PROTEIN, EXPRESSED"/>
    <property type="match status" value="1"/>
</dbReference>
<dbReference type="PANTHER" id="PTHR33322:SF16">
    <property type="entry name" value="BAG FAMILY MOLECULAR CHAPERONE REGULATOR 6"/>
    <property type="match status" value="1"/>
</dbReference>